<dbReference type="EMBL" id="LR130778">
    <property type="protein sequence ID" value="VDN48031.1"/>
    <property type="molecule type" value="Genomic_DNA"/>
</dbReference>
<dbReference type="GO" id="GO:0008270">
    <property type="term" value="F:zinc ion binding"/>
    <property type="evidence" value="ECO:0007669"/>
    <property type="project" value="InterPro"/>
</dbReference>
<dbReference type="RefSeq" id="WP_125137233.1">
    <property type="nucleotide sequence ID" value="NZ_LR130778.1"/>
</dbReference>
<keyword evidence="10" id="KW-1185">Reference proteome</keyword>
<dbReference type="PROSITE" id="PS52035">
    <property type="entry name" value="PEPTIDASE_M14"/>
    <property type="match status" value="1"/>
</dbReference>
<dbReference type="SUPFAM" id="SSF53187">
    <property type="entry name" value="Zn-dependent exopeptidases"/>
    <property type="match status" value="1"/>
</dbReference>
<dbReference type="SMART" id="SM00631">
    <property type="entry name" value="Zn_pept"/>
    <property type="match status" value="1"/>
</dbReference>
<keyword evidence="3" id="KW-0645">Protease</keyword>
<evidence type="ECO:0000259" key="8">
    <source>
        <dbReference type="PROSITE" id="PS52035"/>
    </source>
</evidence>
<comment type="similarity">
    <text evidence="2 7">Belongs to the peptidase M14 family.</text>
</comment>
<dbReference type="OrthoDB" id="9811296at2"/>
<evidence type="ECO:0000313" key="10">
    <source>
        <dbReference type="Proteomes" id="UP000279029"/>
    </source>
</evidence>
<dbReference type="KEGG" id="cbar:PATL70BA_2144"/>
<reference evidence="9 10" key="1">
    <citation type="submission" date="2018-09" db="EMBL/GenBank/DDBJ databases">
        <authorList>
            <person name="Postec A."/>
        </authorList>
    </citation>
    <scope>NUCLEOTIDE SEQUENCE [LARGE SCALE GENOMIC DNA]</scope>
    <source>
        <strain evidence="9">70B-A</strain>
    </source>
</reference>
<dbReference type="InterPro" id="IPR036582">
    <property type="entry name" value="Mao_N_sf"/>
</dbReference>
<evidence type="ECO:0000256" key="5">
    <source>
        <dbReference type="ARBA" id="ARBA00022833"/>
    </source>
</evidence>
<evidence type="ECO:0000256" key="6">
    <source>
        <dbReference type="ARBA" id="ARBA00023049"/>
    </source>
</evidence>
<keyword evidence="6" id="KW-0482">Metalloprotease</keyword>
<dbReference type="GO" id="GO:0006508">
    <property type="term" value="P:proteolysis"/>
    <property type="evidence" value="ECO:0007669"/>
    <property type="project" value="UniProtKB-KW"/>
</dbReference>
<dbReference type="SUPFAM" id="SSF55383">
    <property type="entry name" value="Copper amine oxidase, domain N"/>
    <property type="match status" value="2"/>
</dbReference>
<evidence type="ECO:0000256" key="4">
    <source>
        <dbReference type="ARBA" id="ARBA00022801"/>
    </source>
</evidence>
<dbReference type="GO" id="GO:0004181">
    <property type="term" value="F:metallocarboxypeptidase activity"/>
    <property type="evidence" value="ECO:0007669"/>
    <property type="project" value="InterPro"/>
</dbReference>
<organism evidence="9 10">
    <name type="scientific">Petrocella atlantisensis</name>
    <dbReference type="NCBI Taxonomy" id="2173034"/>
    <lineage>
        <taxon>Bacteria</taxon>
        <taxon>Bacillati</taxon>
        <taxon>Bacillota</taxon>
        <taxon>Clostridia</taxon>
        <taxon>Lachnospirales</taxon>
        <taxon>Vallitaleaceae</taxon>
        <taxon>Petrocella</taxon>
    </lineage>
</organism>
<comment type="cofactor">
    <cofactor evidence="1">
        <name>Zn(2+)</name>
        <dbReference type="ChEBI" id="CHEBI:29105"/>
    </cofactor>
</comment>
<gene>
    <name evidence="9" type="ORF">PATL70BA_2144</name>
</gene>
<sequence>MKYKDDLKRIMTIVLVLFLGVMMKQEVSGTEVTFLELEKGNTYTYDQLHYIAIKLSRAYPQILRYEYLGESFDKRSIFALIMTENESSLEPEVIYVERMHYMVDAGLHAREDINPVLVLKMIEDYAKAYTKNEKIQGVDLREVLGRSVLHFLPVTNPDGFELARQGLAAVKTEQARNALNHIKSTNYSNFKAGMSGVDLNRNFPSPFLNPYLGVFEDQWDTYKDNNLYSSQPASAFYAGPRAGSEPEVVILMDYMLRYDFRNYMSMHSRGEVLFWDNYNMPKNFRDRARALALEIDTFMGYEMGQPKSSVQMTGYASDFVAAKTLKPMITVESLPISTQLPTPQALYYDTYNKVKIIPLLAERVGRRTGYLDYRLYVGDRYVRDFDDLAYAIAHSIQLEGIIVKGEGIPIGYIGDYAMIKEGNVYQLSTYYPKDINEEINEESTEEIAGETTEEVNPDTQVIDEEQPTIERSYYEGYPTVHIKVEEADVVGDVPAILLNGRTMVPLRVVSEAFGANVVWDGADYTVYINKTEAIENQEKIEPMGSTYYKGLKMVNVVVGGRIMNSDVPAIILNGRTMVPLRVIGEVLGADIIWDQSTYTVSLTKQNPSDTTNKP</sequence>
<accession>A0A3P7PXX9</accession>
<keyword evidence="5" id="KW-0862">Zinc</keyword>
<evidence type="ECO:0000256" key="3">
    <source>
        <dbReference type="ARBA" id="ARBA00022670"/>
    </source>
</evidence>
<dbReference type="Gene3D" id="3.40.630.10">
    <property type="entry name" value="Zn peptidases"/>
    <property type="match status" value="1"/>
</dbReference>
<dbReference type="InterPro" id="IPR012854">
    <property type="entry name" value="Cu_amine_oxidase-like_N"/>
</dbReference>
<protein>
    <recommendedName>
        <fullName evidence="8">Peptidase M14 domain-containing protein</fullName>
    </recommendedName>
</protein>
<proteinExistence type="inferred from homology"/>
<feature type="active site" description="Proton donor/acceptor" evidence="7">
    <location>
        <position position="332"/>
    </location>
</feature>
<dbReference type="PANTHER" id="PTHR11705:SF143">
    <property type="entry name" value="SLL0236 PROTEIN"/>
    <property type="match status" value="1"/>
</dbReference>
<dbReference type="PANTHER" id="PTHR11705">
    <property type="entry name" value="PROTEASE FAMILY M14 CARBOXYPEPTIDASE A,B"/>
    <property type="match status" value="1"/>
</dbReference>
<evidence type="ECO:0000256" key="7">
    <source>
        <dbReference type="PROSITE-ProRule" id="PRU01379"/>
    </source>
</evidence>
<dbReference type="Pfam" id="PF00246">
    <property type="entry name" value="Peptidase_M14"/>
    <property type="match status" value="1"/>
</dbReference>
<keyword evidence="4" id="KW-0378">Hydrolase</keyword>
<dbReference type="Gene3D" id="3.30.457.10">
    <property type="entry name" value="Copper amine oxidase-like, N-terminal domain"/>
    <property type="match status" value="1"/>
</dbReference>
<dbReference type="PRINTS" id="PR00765">
    <property type="entry name" value="CRBOXYPTASEA"/>
</dbReference>
<evidence type="ECO:0000313" key="9">
    <source>
        <dbReference type="EMBL" id="VDN48031.1"/>
    </source>
</evidence>
<dbReference type="AlphaFoldDB" id="A0A3P7PXX9"/>
<dbReference type="InterPro" id="IPR000834">
    <property type="entry name" value="Peptidase_M14"/>
</dbReference>
<evidence type="ECO:0000256" key="2">
    <source>
        <dbReference type="ARBA" id="ARBA00005988"/>
    </source>
</evidence>
<dbReference type="GO" id="GO:0005615">
    <property type="term" value="C:extracellular space"/>
    <property type="evidence" value="ECO:0007669"/>
    <property type="project" value="TreeGrafter"/>
</dbReference>
<dbReference type="Pfam" id="PF07833">
    <property type="entry name" value="Cu_amine_oxidN1"/>
    <property type="match status" value="2"/>
</dbReference>
<name>A0A3P7PXX9_9FIRM</name>
<evidence type="ECO:0000256" key="1">
    <source>
        <dbReference type="ARBA" id="ARBA00001947"/>
    </source>
</evidence>
<dbReference type="Proteomes" id="UP000279029">
    <property type="component" value="Chromosome"/>
</dbReference>
<feature type="domain" description="Peptidase M14" evidence="8">
    <location>
        <begin position="41"/>
        <end position="363"/>
    </location>
</feature>